<accession>E4Z2I8</accession>
<feature type="non-terminal residue" evidence="1">
    <location>
        <position position="1"/>
    </location>
</feature>
<name>E4Z2I8_OIKDI</name>
<evidence type="ECO:0000313" key="1">
    <source>
        <dbReference type="EMBL" id="CBY41916.1"/>
    </source>
</evidence>
<gene>
    <name evidence="1" type="ORF">GSOID_T00024013001</name>
</gene>
<dbReference type="Proteomes" id="UP000011014">
    <property type="component" value="Unassembled WGS sequence"/>
</dbReference>
<protein>
    <submittedName>
        <fullName evidence="1">Uncharacterized protein</fullName>
    </submittedName>
</protein>
<proteinExistence type="predicted"/>
<reference evidence="1" key="1">
    <citation type="journal article" date="2010" name="Science">
        <title>Plasticity of animal genome architecture unmasked by rapid evolution of a pelagic tunicate.</title>
        <authorList>
            <person name="Denoeud F."/>
            <person name="Henriet S."/>
            <person name="Mungpakdee S."/>
            <person name="Aury J.M."/>
            <person name="Da Silva C."/>
            <person name="Brinkmann H."/>
            <person name="Mikhaleva J."/>
            <person name="Olsen L.C."/>
            <person name="Jubin C."/>
            <person name="Canestro C."/>
            <person name="Bouquet J.M."/>
            <person name="Danks G."/>
            <person name="Poulain J."/>
            <person name="Campsteijn C."/>
            <person name="Adamski M."/>
            <person name="Cross I."/>
            <person name="Yadetie F."/>
            <person name="Muffato M."/>
            <person name="Louis A."/>
            <person name="Butcher S."/>
            <person name="Tsagkogeorga G."/>
            <person name="Konrad A."/>
            <person name="Singh S."/>
            <person name="Jensen M.F."/>
            <person name="Cong E.H."/>
            <person name="Eikeseth-Otteraa H."/>
            <person name="Noel B."/>
            <person name="Anthouard V."/>
            <person name="Porcel B.M."/>
            <person name="Kachouri-Lafond R."/>
            <person name="Nishino A."/>
            <person name="Ugolini M."/>
            <person name="Chourrout P."/>
            <person name="Nishida H."/>
            <person name="Aasland R."/>
            <person name="Huzurbazar S."/>
            <person name="Westhof E."/>
            <person name="Delsuc F."/>
            <person name="Lehrach H."/>
            <person name="Reinhardt R."/>
            <person name="Weissenbach J."/>
            <person name="Roy S.W."/>
            <person name="Artiguenave F."/>
            <person name="Postlethwait J.H."/>
            <person name="Manak J.R."/>
            <person name="Thompson E.M."/>
            <person name="Jaillon O."/>
            <person name="Du Pasquier L."/>
            <person name="Boudinot P."/>
            <person name="Liberles D.A."/>
            <person name="Volff J.N."/>
            <person name="Philippe H."/>
            <person name="Lenhard B."/>
            <person name="Roest Crollius H."/>
            <person name="Wincker P."/>
            <person name="Chourrout D."/>
        </authorList>
    </citation>
    <scope>NUCLEOTIDE SEQUENCE [LARGE SCALE GENOMIC DNA]</scope>
</reference>
<sequence>ESLLSYGLFRNDNSDNWSAGLLSWVPESTINLLNGVFEYSSIELTGVYETTIACNNGTDLCYCHFHGDQPKLTFYVDSSTDLQISTASYSSRSSFSESLTKYGLNSASSANLAVSSPNSEYISTVSIDYAPIEFVTNEEAQLNFLAQAWQMGKHHPLLTPFGISFDHIETVYRSWSVISFDRIQNLQISFNDAKTYFVDETIDFWLTMDKSQTLSQDFLIIITKKTLMTGIIMSKIFVNSLAYTVTWYFEGRGGEDVRFNRVENRYRFAQPGQYQVFVELEIDDVPALSYSATVQVVIQERFIDFEVDLENADGESTRLVETGELFFFRVESSLGENILEVSGDTSLSGTFNEGDELQLTAPGDSGTFSFGLPARIVNTLQED</sequence>
<dbReference type="AlphaFoldDB" id="E4Z2I8"/>
<dbReference type="EMBL" id="FN656729">
    <property type="protein sequence ID" value="CBY41916.1"/>
    <property type="molecule type" value="Genomic_DNA"/>
</dbReference>
<organism evidence="1">
    <name type="scientific">Oikopleura dioica</name>
    <name type="common">Tunicate</name>
    <dbReference type="NCBI Taxonomy" id="34765"/>
    <lineage>
        <taxon>Eukaryota</taxon>
        <taxon>Metazoa</taxon>
        <taxon>Chordata</taxon>
        <taxon>Tunicata</taxon>
        <taxon>Appendicularia</taxon>
        <taxon>Copelata</taxon>
        <taxon>Oikopleuridae</taxon>
        <taxon>Oikopleura</taxon>
    </lineage>
</organism>